<dbReference type="RefSeq" id="WP_108827573.1">
    <property type="nucleotide sequence ID" value="NZ_OMOR01000001.1"/>
</dbReference>
<keyword evidence="1" id="KW-0802">TPR repeat</keyword>
<evidence type="ECO:0000256" key="1">
    <source>
        <dbReference type="PROSITE-ProRule" id="PRU00339"/>
    </source>
</evidence>
<protein>
    <submittedName>
        <fullName evidence="2">Uncharacterized protein</fullName>
    </submittedName>
</protein>
<dbReference type="EMBL" id="OMOR01000001">
    <property type="protein sequence ID" value="SPH20348.1"/>
    <property type="molecule type" value="Genomic_DNA"/>
</dbReference>
<feature type="repeat" description="TPR" evidence="1">
    <location>
        <begin position="230"/>
        <end position="263"/>
    </location>
</feature>
<dbReference type="PROSITE" id="PS50005">
    <property type="entry name" value="TPR"/>
    <property type="match status" value="1"/>
</dbReference>
<dbReference type="AlphaFoldDB" id="A0A2R8BBA6"/>
<dbReference type="InterPro" id="IPR019734">
    <property type="entry name" value="TPR_rpt"/>
</dbReference>
<reference evidence="2 3" key="1">
    <citation type="submission" date="2018-03" db="EMBL/GenBank/DDBJ databases">
        <authorList>
            <person name="Keele B.F."/>
        </authorList>
    </citation>
    <scope>NUCLEOTIDE SEQUENCE [LARGE SCALE GENOMIC DNA]</scope>
    <source>
        <strain evidence="2 3">CECT 8599</strain>
    </source>
</reference>
<dbReference type="InterPro" id="IPR011990">
    <property type="entry name" value="TPR-like_helical_dom_sf"/>
</dbReference>
<organism evidence="2 3">
    <name type="scientific">Ascidiaceihabitans donghaensis</name>
    <dbReference type="NCBI Taxonomy" id="1510460"/>
    <lineage>
        <taxon>Bacteria</taxon>
        <taxon>Pseudomonadati</taxon>
        <taxon>Pseudomonadota</taxon>
        <taxon>Alphaproteobacteria</taxon>
        <taxon>Rhodobacterales</taxon>
        <taxon>Paracoccaceae</taxon>
        <taxon>Ascidiaceihabitans</taxon>
    </lineage>
</organism>
<evidence type="ECO:0000313" key="3">
    <source>
        <dbReference type="Proteomes" id="UP000244880"/>
    </source>
</evidence>
<gene>
    <name evidence="2" type="ORF">ASD8599_01084</name>
</gene>
<proteinExistence type="predicted"/>
<dbReference type="SMART" id="SM00028">
    <property type="entry name" value="TPR"/>
    <property type="match status" value="3"/>
</dbReference>
<name>A0A2R8BBA6_9RHOB</name>
<evidence type="ECO:0000313" key="2">
    <source>
        <dbReference type="EMBL" id="SPH20348.1"/>
    </source>
</evidence>
<dbReference type="Proteomes" id="UP000244880">
    <property type="component" value="Unassembled WGS sequence"/>
</dbReference>
<dbReference type="OrthoDB" id="8209071at2"/>
<accession>A0A2R8BBA6</accession>
<dbReference type="SUPFAM" id="SSF48452">
    <property type="entry name" value="TPR-like"/>
    <property type="match status" value="1"/>
</dbReference>
<dbReference type="Gene3D" id="1.25.40.10">
    <property type="entry name" value="Tetratricopeptide repeat domain"/>
    <property type="match status" value="1"/>
</dbReference>
<keyword evidence="3" id="KW-1185">Reference proteome</keyword>
<sequence length="851" mass="94407">MEWSDWLTLSTESFQERLKRRLDHPISFKDFVSLYNALVGVAENEPARVASIAAKIAEIVLERSKVQEAILFWEMRARVCIQLGDLSGVLATLNRMADEDDSDDTRDIVVELAEAASENSDNFGNSLDQRPRVFAGVMEIFSRFGLKERIAKLHLEAAAIYSRHGQSQAAYRSLSDAEEIAVGVESQRLLAEVYTITVLVACEEGDHDWATRVGDKALDLWSDLAEQSPISLLSNMGLARMRTDDAEGAQRYFRKALAAQPEDDLAAQINTNLAVCQRVDGRLDEALKTILEAEANLATVPNLEARLEVALVAGRILLELDNCADAIVKLKTASKLLDCVLFPVLRLHHRRGLRERYIPRIEGMLASLPSEGKAEDVLPMLATVRTNALADWLSILDWASAAVTRCEIDEKESCALHDVMQKLRNFGAPHLFGFREKYDDAWSPMNGGEAWDELATISLHLENLGVLNGPTESSSLKVILETCHCRLKQGHTLMFMTYANDKPIVWCIVGEKYRSVRIPLELLVKWKKASLDHASNSINRSNFNGQILEVLEDFSRYLDPLLNWVSIEGSQSIRYIQDFSDSLPLTSIALRHAGCAARMKHGDFHVRIVSALYPAIDDEDAVSTIVSISSPNDELMLSPFEGSIFAVEWPSIVDQKFDADDHKALKALESADVVLISSHSAPFQFFTDPYFATMGGKGSRHIIGVEALQMHAPDFQARLVMLNACHSGSGLARNYQRRFRSSDLVTYPALFTLNRRAIVSAGAWAMSDTVSFLHTKLTSDGLRNGMKPFKALARSIATLPHITKAEARTILSEVPDDNAREEALKRISSGPNKGMFSQPYVSGGVAIHGLL</sequence>